<sequence>MIRHSTPNFLRHLLLRFSRQGLQGIQVYFQKSQLQTQYIYELGSAQIDIYFSQWEYNLGGYCGPPIYQLQYQDIASADVVTLIESENKIQIYSLNSSQAGKHYLNLTGYLQPYKIIKKSDYALFEVVVTLPVIKYDDSLNCSSAVIKYPPALPSIKFIIRQDIENQKLKYTISEWTANPIKCKFVEYQASVQGRKLPFNGLDISSRSRTISLDAIEAIENSFFGRYQLEIKGILKNQKAYAFQVPLSIMYQPISQDNEALLDDEQLQIQLDIFQESLDDITLQGMKIKKKNLKQQLSAQIVQIDMSGLVTIQFNENLVAIKKLEYFKKARALYINFKDNTNDNQTQKIATNSSSNFIKNWTVISMVKNIIKIQIKWVDPIQISTGSVIQI</sequence>
<dbReference type="Proteomes" id="UP000039865">
    <property type="component" value="Unassembled WGS sequence"/>
</dbReference>
<gene>
    <name evidence="1" type="primary">Contig17410.g18520</name>
    <name evidence="1" type="ORF">STYLEM_5094</name>
</gene>
<protein>
    <submittedName>
        <fullName evidence="1">Uncharacterized protein</fullName>
    </submittedName>
</protein>
<reference evidence="1 2" key="1">
    <citation type="submission" date="2014-06" db="EMBL/GenBank/DDBJ databases">
        <authorList>
            <person name="Swart Estienne"/>
        </authorList>
    </citation>
    <scope>NUCLEOTIDE SEQUENCE [LARGE SCALE GENOMIC DNA]</scope>
    <source>
        <strain evidence="1 2">130c</strain>
    </source>
</reference>
<evidence type="ECO:0000313" key="2">
    <source>
        <dbReference type="Proteomes" id="UP000039865"/>
    </source>
</evidence>
<dbReference type="InParanoid" id="A0A078A3J7"/>
<dbReference type="AlphaFoldDB" id="A0A078A3J7"/>
<dbReference type="EMBL" id="CCKQ01004949">
    <property type="protein sequence ID" value="CDW76098.1"/>
    <property type="molecule type" value="Genomic_DNA"/>
</dbReference>
<evidence type="ECO:0000313" key="1">
    <source>
        <dbReference type="EMBL" id="CDW76098.1"/>
    </source>
</evidence>
<accession>A0A078A3J7</accession>
<keyword evidence="2" id="KW-1185">Reference proteome</keyword>
<proteinExistence type="predicted"/>
<name>A0A078A3J7_STYLE</name>
<organism evidence="1 2">
    <name type="scientific">Stylonychia lemnae</name>
    <name type="common">Ciliate</name>
    <dbReference type="NCBI Taxonomy" id="5949"/>
    <lineage>
        <taxon>Eukaryota</taxon>
        <taxon>Sar</taxon>
        <taxon>Alveolata</taxon>
        <taxon>Ciliophora</taxon>
        <taxon>Intramacronucleata</taxon>
        <taxon>Spirotrichea</taxon>
        <taxon>Stichotrichia</taxon>
        <taxon>Sporadotrichida</taxon>
        <taxon>Oxytrichidae</taxon>
        <taxon>Stylonychinae</taxon>
        <taxon>Stylonychia</taxon>
    </lineage>
</organism>